<dbReference type="Pfam" id="PF00078">
    <property type="entry name" value="RVT_1"/>
    <property type="match status" value="1"/>
</dbReference>
<dbReference type="EMBL" id="AVOT02011089">
    <property type="protein sequence ID" value="MBW0491452.1"/>
    <property type="molecule type" value="Genomic_DNA"/>
</dbReference>
<dbReference type="OrthoDB" id="2517075at2759"/>
<gene>
    <name evidence="2" type="ORF">O181_031167</name>
</gene>
<dbReference type="AlphaFoldDB" id="A0A9Q3CX39"/>
<dbReference type="InterPro" id="IPR043128">
    <property type="entry name" value="Rev_trsase/Diguanyl_cyclase"/>
</dbReference>
<dbReference type="Proteomes" id="UP000765509">
    <property type="component" value="Unassembled WGS sequence"/>
</dbReference>
<dbReference type="PANTHER" id="PTHR24559:SF444">
    <property type="entry name" value="REVERSE TRANSCRIPTASE DOMAIN-CONTAINING PROTEIN"/>
    <property type="match status" value="1"/>
</dbReference>
<reference evidence="2" key="1">
    <citation type="submission" date="2021-03" db="EMBL/GenBank/DDBJ databases">
        <title>Draft genome sequence of rust myrtle Austropuccinia psidii MF-1, a brazilian biotype.</title>
        <authorList>
            <person name="Quecine M.C."/>
            <person name="Pachon D.M.R."/>
            <person name="Bonatelli M.L."/>
            <person name="Correr F.H."/>
            <person name="Franceschini L.M."/>
            <person name="Leite T.F."/>
            <person name="Margarido G.R.A."/>
            <person name="Almeida C.A."/>
            <person name="Ferrarezi J.A."/>
            <person name="Labate C.A."/>
        </authorList>
    </citation>
    <scope>NUCLEOTIDE SEQUENCE</scope>
    <source>
        <strain evidence="2">MF-1</strain>
    </source>
</reference>
<sequence>MNLLRIICNVDIYEYTRIPFSIKNALSQFQSMVDTIFQEEILEGWMVVYIDDIIIYSEELENHVHYIDRVLREETSNFLNGDQFGFSEGDKTEPEGTETHIFGRSSSELHNEFFSSVTKSYGKHKQCIIMLQLLQQKYRSPEMESQLEEPWLRDYKDNKCFLIDGLIYHRQKHTIVLTVIYRDHISLILKQSNDFPYMGHMSEDRIKERVAITA</sequence>
<accession>A0A9Q3CX39</accession>
<organism evidence="2 3">
    <name type="scientific">Austropuccinia psidii MF-1</name>
    <dbReference type="NCBI Taxonomy" id="1389203"/>
    <lineage>
        <taxon>Eukaryota</taxon>
        <taxon>Fungi</taxon>
        <taxon>Dikarya</taxon>
        <taxon>Basidiomycota</taxon>
        <taxon>Pucciniomycotina</taxon>
        <taxon>Pucciniomycetes</taxon>
        <taxon>Pucciniales</taxon>
        <taxon>Sphaerophragmiaceae</taxon>
        <taxon>Austropuccinia</taxon>
    </lineage>
</organism>
<evidence type="ECO:0000259" key="1">
    <source>
        <dbReference type="Pfam" id="PF00078"/>
    </source>
</evidence>
<evidence type="ECO:0000313" key="3">
    <source>
        <dbReference type="Proteomes" id="UP000765509"/>
    </source>
</evidence>
<dbReference type="InterPro" id="IPR000477">
    <property type="entry name" value="RT_dom"/>
</dbReference>
<comment type="caution">
    <text evidence="2">The sequence shown here is derived from an EMBL/GenBank/DDBJ whole genome shotgun (WGS) entry which is preliminary data.</text>
</comment>
<dbReference type="Gene3D" id="3.10.10.10">
    <property type="entry name" value="HIV Type 1 Reverse Transcriptase, subunit A, domain 1"/>
    <property type="match status" value="1"/>
</dbReference>
<feature type="domain" description="Reverse transcriptase" evidence="1">
    <location>
        <begin position="11"/>
        <end position="72"/>
    </location>
</feature>
<dbReference type="PANTHER" id="PTHR24559">
    <property type="entry name" value="TRANSPOSON TY3-I GAG-POL POLYPROTEIN"/>
    <property type="match status" value="1"/>
</dbReference>
<keyword evidence="3" id="KW-1185">Reference proteome</keyword>
<dbReference type="InterPro" id="IPR053134">
    <property type="entry name" value="RNA-dir_DNA_polymerase"/>
</dbReference>
<dbReference type="SUPFAM" id="SSF56672">
    <property type="entry name" value="DNA/RNA polymerases"/>
    <property type="match status" value="1"/>
</dbReference>
<dbReference type="Gene3D" id="3.30.70.270">
    <property type="match status" value="1"/>
</dbReference>
<proteinExistence type="predicted"/>
<protein>
    <recommendedName>
        <fullName evidence="1">Reverse transcriptase domain-containing protein</fullName>
    </recommendedName>
</protein>
<name>A0A9Q3CX39_9BASI</name>
<evidence type="ECO:0000313" key="2">
    <source>
        <dbReference type="EMBL" id="MBW0491452.1"/>
    </source>
</evidence>
<dbReference type="InterPro" id="IPR043502">
    <property type="entry name" value="DNA/RNA_pol_sf"/>
</dbReference>